<organism evidence="2 3">
    <name type="scientific">Microbacterium lemovicicum</name>
    <dbReference type="NCBI Taxonomy" id="1072463"/>
    <lineage>
        <taxon>Bacteria</taxon>
        <taxon>Bacillati</taxon>
        <taxon>Actinomycetota</taxon>
        <taxon>Actinomycetes</taxon>
        <taxon>Micrococcales</taxon>
        <taxon>Microbacteriaceae</taxon>
        <taxon>Microbacterium</taxon>
    </lineage>
</organism>
<accession>A0A3S9W6Z0</accession>
<protein>
    <submittedName>
        <fullName evidence="2">Uncharacterized protein</fullName>
    </submittedName>
</protein>
<evidence type="ECO:0000313" key="3">
    <source>
        <dbReference type="Proteomes" id="UP000276888"/>
    </source>
</evidence>
<dbReference type="AlphaFoldDB" id="A0A3S9W6Z0"/>
<gene>
    <name evidence="2" type="ORF">CVS47_00362</name>
</gene>
<evidence type="ECO:0000256" key="1">
    <source>
        <dbReference type="SAM" id="MobiDB-lite"/>
    </source>
</evidence>
<proteinExistence type="predicted"/>
<keyword evidence="3" id="KW-1185">Reference proteome</keyword>
<reference evidence="2 3" key="1">
    <citation type="submission" date="2018-08" db="EMBL/GenBank/DDBJ databases">
        <title>Microbacterium lemovicicum sp. nov., a bacterium isolated from a natural uranium-rich soil.</title>
        <authorList>
            <person name="ORTET P."/>
        </authorList>
    </citation>
    <scope>NUCLEOTIDE SEQUENCE [LARGE SCALE GENOMIC DNA]</scope>
    <source>
        <strain evidence="2 3">Viu22</strain>
    </source>
</reference>
<dbReference type="Proteomes" id="UP000276888">
    <property type="component" value="Chromosome"/>
</dbReference>
<feature type="region of interest" description="Disordered" evidence="1">
    <location>
        <begin position="1"/>
        <end position="57"/>
    </location>
</feature>
<dbReference type="EMBL" id="CP031423">
    <property type="protein sequence ID" value="AZS35764.1"/>
    <property type="molecule type" value="Genomic_DNA"/>
</dbReference>
<evidence type="ECO:0000313" key="2">
    <source>
        <dbReference type="EMBL" id="AZS35764.1"/>
    </source>
</evidence>
<name>A0A3S9W6Z0_9MICO</name>
<dbReference type="KEGG" id="mlv:CVS47_00362"/>
<sequence length="57" mass="5819">MVSSQDPHAEQTPMEAAPDASAVADQIPGIDIVAGELLPRRPRTRSGRPAAGGPADS</sequence>